<evidence type="ECO:0000313" key="1">
    <source>
        <dbReference type="EMBL" id="KAF3607483.1"/>
    </source>
</evidence>
<keyword evidence="2" id="KW-1185">Reference proteome</keyword>
<comment type="caution">
    <text evidence="1">The sequence shown here is derived from an EMBL/GenBank/DDBJ whole genome shotgun (WGS) entry which is preliminary data.</text>
</comment>
<dbReference type="Proteomes" id="UP000266723">
    <property type="component" value="Unassembled WGS sequence"/>
</dbReference>
<reference evidence="1 2" key="1">
    <citation type="journal article" date="2020" name="BMC Genomics">
        <title>Intraspecific diversification of the crop wild relative Brassica cretica Lam. using demographic model selection.</title>
        <authorList>
            <person name="Kioukis A."/>
            <person name="Michalopoulou V.A."/>
            <person name="Briers L."/>
            <person name="Pirintsos S."/>
            <person name="Studholme D.J."/>
            <person name="Pavlidis P."/>
            <person name="Sarris P.F."/>
        </authorList>
    </citation>
    <scope>NUCLEOTIDE SEQUENCE [LARGE SCALE GENOMIC DNA]</scope>
    <source>
        <strain evidence="2">cv. PFS-1207/04</strain>
    </source>
</reference>
<gene>
    <name evidence="1" type="ORF">DY000_02047109</name>
</gene>
<protein>
    <submittedName>
        <fullName evidence="1">Uncharacterized protein</fullName>
    </submittedName>
</protein>
<evidence type="ECO:0000313" key="2">
    <source>
        <dbReference type="Proteomes" id="UP000266723"/>
    </source>
</evidence>
<proteinExistence type="predicted"/>
<name>A0ABQ7EUZ1_BRACR</name>
<dbReference type="EMBL" id="QGKV02000297">
    <property type="protein sequence ID" value="KAF3607483.1"/>
    <property type="molecule type" value="Genomic_DNA"/>
</dbReference>
<accession>A0ABQ7EUZ1</accession>
<organism evidence="1 2">
    <name type="scientific">Brassica cretica</name>
    <name type="common">Mustard</name>
    <dbReference type="NCBI Taxonomy" id="69181"/>
    <lineage>
        <taxon>Eukaryota</taxon>
        <taxon>Viridiplantae</taxon>
        <taxon>Streptophyta</taxon>
        <taxon>Embryophyta</taxon>
        <taxon>Tracheophyta</taxon>
        <taxon>Spermatophyta</taxon>
        <taxon>Magnoliopsida</taxon>
        <taxon>eudicotyledons</taxon>
        <taxon>Gunneridae</taxon>
        <taxon>Pentapetalae</taxon>
        <taxon>rosids</taxon>
        <taxon>malvids</taxon>
        <taxon>Brassicales</taxon>
        <taxon>Brassicaceae</taxon>
        <taxon>Brassiceae</taxon>
        <taxon>Brassica</taxon>
    </lineage>
</organism>
<sequence length="59" mass="6577">MVLHGGLEIGLQRDDYEEDEAWLRLTDGYGGGAGARLADDTGYAWRRRDDGGARGRPRR</sequence>